<evidence type="ECO:0000313" key="3">
    <source>
        <dbReference type="Proteomes" id="UP000028990"/>
    </source>
</evidence>
<organism evidence="2 3">
    <name type="scientific">Fukomys damarensis</name>
    <name type="common">Damaraland mole rat</name>
    <name type="synonym">Cryptomys damarensis</name>
    <dbReference type="NCBI Taxonomy" id="885580"/>
    <lineage>
        <taxon>Eukaryota</taxon>
        <taxon>Metazoa</taxon>
        <taxon>Chordata</taxon>
        <taxon>Craniata</taxon>
        <taxon>Vertebrata</taxon>
        <taxon>Euteleostomi</taxon>
        <taxon>Mammalia</taxon>
        <taxon>Eutheria</taxon>
        <taxon>Euarchontoglires</taxon>
        <taxon>Glires</taxon>
        <taxon>Rodentia</taxon>
        <taxon>Hystricomorpha</taxon>
        <taxon>Bathyergidae</taxon>
        <taxon>Fukomys</taxon>
    </lineage>
</organism>
<accession>A0A091DTB3</accession>
<feature type="compositionally biased region" description="Basic and acidic residues" evidence="1">
    <location>
        <begin position="97"/>
        <end position="113"/>
    </location>
</feature>
<dbReference type="EMBL" id="KN123265">
    <property type="protein sequence ID" value="KFO26036.1"/>
    <property type="molecule type" value="Genomic_DNA"/>
</dbReference>
<evidence type="ECO:0000256" key="1">
    <source>
        <dbReference type="SAM" id="MobiDB-lite"/>
    </source>
</evidence>
<dbReference type="AlphaFoldDB" id="A0A091DTB3"/>
<protein>
    <submittedName>
        <fullName evidence="2">Uncharacterized protein</fullName>
    </submittedName>
</protein>
<feature type="compositionally biased region" description="Polar residues" evidence="1">
    <location>
        <begin position="81"/>
        <end position="96"/>
    </location>
</feature>
<evidence type="ECO:0000313" key="2">
    <source>
        <dbReference type="EMBL" id="KFO26036.1"/>
    </source>
</evidence>
<dbReference type="Proteomes" id="UP000028990">
    <property type="component" value="Unassembled WGS sequence"/>
</dbReference>
<gene>
    <name evidence="2" type="ORF">H920_12597</name>
</gene>
<keyword evidence="3" id="KW-1185">Reference proteome</keyword>
<reference evidence="2 3" key="1">
    <citation type="submission" date="2013-11" db="EMBL/GenBank/DDBJ databases">
        <title>The Damaraland mole rat (Fukomys damarensis) genome and evolution of African mole rats.</title>
        <authorList>
            <person name="Gladyshev V.N."/>
            <person name="Fang X."/>
        </authorList>
    </citation>
    <scope>NUCLEOTIDE SEQUENCE [LARGE SCALE GENOMIC DNA]</scope>
    <source>
        <tissue evidence="2">Liver</tissue>
    </source>
</reference>
<sequence>MDRVSLGVMASSKLPVQMDAQQFTGEAASKRGVQSLSPIAAVPESRRKRPESALQREGSGSDPIPGFLALVSCDSRDKTSAQRLGENSTDSVSGKESQTRDVNEDVQRNEQIKKSGSKQPEDVYYAVVGKAIPQLSVRPDWLTVLWQGKKNPTVLADAKTSALSEDLPLLHLAVQPLGRYDMERTSWKREGCRGHTMHDNSGPKSPGTVHASAMTKYLLRPLDGQTVQIPSQPP</sequence>
<feature type="region of interest" description="Disordered" evidence="1">
    <location>
        <begin position="24"/>
        <end position="118"/>
    </location>
</feature>
<proteinExistence type="predicted"/>
<name>A0A091DTB3_FUKDA</name>